<dbReference type="PROSITE" id="PS51257">
    <property type="entry name" value="PROKAR_LIPOPROTEIN"/>
    <property type="match status" value="1"/>
</dbReference>
<feature type="region of interest" description="Disordered" evidence="1">
    <location>
        <begin position="37"/>
        <end position="75"/>
    </location>
</feature>
<name>M1XKR4_NATM8</name>
<reference evidence="2 3" key="1">
    <citation type="journal article" date="2013" name="Genome Announc.">
        <title>Genome of the haloarchaeon Natronomonas moolapensis, a neutrophilic member of a previously haloalkaliphilic genus.</title>
        <authorList>
            <person name="Dyall-Smith M.L."/>
            <person name="Pfeiffer F."/>
            <person name="Oberwinkler T."/>
            <person name="Klee K."/>
            <person name="Rampp M."/>
            <person name="Palm P."/>
            <person name="Gross K."/>
            <person name="Schuster S.C."/>
            <person name="Oesterhelt D."/>
        </authorList>
    </citation>
    <scope>NUCLEOTIDE SEQUENCE [LARGE SCALE GENOMIC DNA]</scope>
    <source>
        <strain evidence="3">DSM 18674 / JCM 14361 / 8.8.11</strain>
    </source>
</reference>
<evidence type="ECO:0000313" key="3">
    <source>
        <dbReference type="Proteomes" id="UP000011867"/>
    </source>
</evidence>
<evidence type="ECO:0000313" key="2">
    <source>
        <dbReference type="EMBL" id="CCQ36369.1"/>
    </source>
</evidence>
<protein>
    <submittedName>
        <fullName evidence="2">Uncharacterized protein</fullName>
    </submittedName>
</protein>
<sequence length="75" mass="8035">MSVRKSRSLSFLRPFWIPGGPELLIVLLLLFSCPGPSVDGSTRTRDPGEATGRASGESVSRCRLGPVSSPDRSAY</sequence>
<organism evidence="2 3">
    <name type="scientific">Natronomonas moolapensis (strain DSM 18674 / CECT 7526 / JCM 14361 / 8.8.11)</name>
    <dbReference type="NCBI Taxonomy" id="268739"/>
    <lineage>
        <taxon>Archaea</taxon>
        <taxon>Methanobacteriati</taxon>
        <taxon>Methanobacteriota</taxon>
        <taxon>Stenosarchaea group</taxon>
        <taxon>Halobacteria</taxon>
        <taxon>Halobacteriales</taxon>
        <taxon>Natronomonadaceae</taxon>
        <taxon>Natronomonas</taxon>
    </lineage>
</organism>
<dbReference type="AlphaFoldDB" id="M1XKR4"/>
<accession>M1XKR4</accession>
<keyword evidence="3" id="KW-1185">Reference proteome</keyword>
<proteinExistence type="predicted"/>
<dbReference type="HOGENOM" id="CLU_2662461_0_0_2"/>
<gene>
    <name evidence="2" type="ordered locus">Nmlp_2194</name>
</gene>
<dbReference type="EMBL" id="HF582854">
    <property type="protein sequence ID" value="CCQ36369.1"/>
    <property type="molecule type" value="Genomic_DNA"/>
</dbReference>
<evidence type="ECO:0000256" key="1">
    <source>
        <dbReference type="SAM" id="MobiDB-lite"/>
    </source>
</evidence>
<dbReference type="KEGG" id="nmo:Nmlp_2194"/>
<dbReference type="Proteomes" id="UP000011867">
    <property type="component" value="Chromosome"/>
</dbReference>